<dbReference type="GO" id="GO:0018826">
    <property type="term" value="F:methionine gamma-lyase activity"/>
    <property type="evidence" value="ECO:0007669"/>
    <property type="project" value="UniProtKB-EC"/>
</dbReference>
<evidence type="ECO:0000256" key="2">
    <source>
        <dbReference type="ARBA" id="ARBA00008667"/>
    </source>
</evidence>
<comment type="cofactor">
    <cofactor evidence="1 12">
        <name>pyridoxal 5'-phosphate</name>
        <dbReference type="ChEBI" id="CHEBI:597326"/>
    </cofactor>
</comment>
<dbReference type="InterPro" id="IPR015422">
    <property type="entry name" value="PyrdxlP-dep_Trfase_small"/>
</dbReference>
<comment type="caution">
    <text evidence="13">The sequence shown here is derived from an EMBL/GenBank/DDBJ whole genome shotgun (WGS) entry which is preliminary data.</text>
</comment>
<dbReference type="InterPro" id="IPR015421">
    <property type="entry name" value="PyrdxlP-dep_Trfase_major"/>
</dbReference>
<dbReference type="Pfam" id="PF01053">
    <property type="entry name" value="Cys_Met_Meta_PP"/>
    <property type="match status" value="1"/>
</dbReference>
<reference evidence="13 14" key="1">
    <citation type="submission" date="2016-10" db="EMBL/GenBank/DDBJ databases">
        <title>Comparative genome analysis of multiple Pseudomonas spp. focuses on biocontrol and plant growth promoting traits.</title>
        <authorList>
            <person name="Tao X.-Y."/>
            <person name="Taylor C.G."/>
        </authorList>
    </citation>
    <scope>NUCLEOTIDE SEQUENCE [LARGE SCALE GENOMIC DNA]</scope>
    <source>
        <strain evidence="13 14">15D11</strain>
    </source>
</reference>
<gene>
    <name evidence="13" type="ORF">BHU25_15005</name>
</gene>
<evidence type="ECO:0000256" key="5">
    <source>
        <dbReference type="ARBA" id="ARBA00022898"/>
    </source>
</evidence>
<sequence length="398" mass="42831">MSGSNNNSGFATRAIHHGYDPLEHSGALVPPIYQTATFAFPTVEYGAACFAGEQAGHFYSRISNPTLALLEQRMASLEGGEAGLALASGMGAITATLWTLLRPGDEVLVGRTLYGCTFAFLHHGIGEFGVKVRHVDMSDLQAVAAAINGNTRVIYFETPANPNMQMTDIAAVAALAHQHDISVVVDNTYCTPYLQRPLELGADLVVHSATKYLSGHGDITAGLVVGRKALVDRIRLEGLKDMTGAVMSPHDAALLMRGMKTLNLRMERHCSNAQAIAEYLEQQPEVEMLNYPGLPGFAQFELAQRQMRLPGGMIAFELKGGITAGRRFMNALQLFSRAVSLGDAESLAQHPASMTHSSYTPEERAQYGISEGLVRLSVGLEDIDDLLADIQQALKACA</sequence>
<evidence type="ECO:0000256" key="12">
    <source>
        <dbReference type="RuleBase" id="RU362118"/>
    </source>
</evidence>
<dbReference type="Gene3D" id="3.90.1150.10">
    <property type="entry name" value="Aspartate Aminotransferase, domain 1"/>
    <property type="match status" value="1"/>
</dbReference>
<evidence type="ECO:0000256" key="7">
    <source>
        <dbReference type="ARBA" id="ARBA00049180"/>
    </source>
</evidence>
<comment type="catalytic activity">
    <reaction evidence="7">
        <text>L-methionine + H2O = methanethiol + 2-oxobutanoate + NH4(+)</text>
        <dbReference type="Rhea" id="RHEA:23800"/>
        <dbReference type="ChEBI" id="CHEBI:15377"/>
        <dbReference type="ChEBI" id="CHEBI:16007"/>
        <dbReference type="ChEBI" id="CHEBI:16763"/>
        <dbReference type="ChEBI" id="CHEBI:28938"/>
        <dbReference type="ChEBI" id="CHEBI:57844"/>
        <dbReference type="EC" id="4.4.1.11"/>
    </reaction>
</comment>
<evidence type="ECO:0000256" key="6">
    <source>
        <dbReference type="ARBA" id="ARBA00023239"/>
    </source>
</evidence>
<evidence type="ECO:0000256" key="10">
    <source>
        <dbReference type="ARBA" id="ARBA00078333"/>
    </source>
</evidence>
<dbReference type="CDD" id="cd00614">
    <property type="entry name" value="CGS_like"/>
    <property type="match status" value="1"/>
</dbReference>
<dbReference type="Proteomes" id="UP000285286">
    <property type="component" value="Unassembled WGS sequence"/>
</dbReference>
<dbReference type="GO" id="GO:0005737">
    <property type="term" value="C:cytoplasm"/>
    <property type="evidence" value="ECO:0007669"/>
    <property type="project" value="TreeGrafter"/>
</dbReference>
<dbReference type="SUPFAM" id="SSF53383">
    <property type="entry name" value="PLP-dependent transferases"/>
    <property type="match status" value="1"/>
</dbReference>
<dbReference type="EC" id="4.4.1.11" evidence="3"/>
<comment type="subunit">
    <text evidence="9">Homotetramer; dimer of active dimers.</text>
</comment>
<evidence type="ECO:0000256" key="11">
    <source>
        <dbReference type="PIRSR" id="PIRSR001434-2"/>
    </source>
</evidence>
<protein>
    <recommendedName>
        <fullName evidence="4">L-methionine gamma-lyase</fullName>
        <ecNumber evidence="3">4.4.1.11</ecNumber>
    </recommendedName>
    <alternativeName>
        <fullName evidence="10">L-methionine-alpha-deamino-gamma-mercaptomethane-lyase</fullName>
    </alternativeName>
</protein>
<dbReference type="STRING" id="1292031.GCA_000425805_01988"/>
<dbReference type="Gene3D" id="3.40.640.10">
    <property type="entry name" value="Type I PLP-dependent aspartate aminotransferase-like (Major domain)"/>
    <property type="match status" value="1"/>
</dbReference>
<comment type="similarity">
    <text evidence="2">Belongs to the trans-sulfuration enzymes family. L-methionine gamma-lyase subfamily.</text>
</comment>
<dbReference type="FunFam" id="3.40.640.10:FF:000046">
    <property type="entry name" value="Cystathionine gamma-lyase"/>
    <property type="match status" value="1"/>
</dbReference>
<keyword evidence="5 11" id="KW-0663">Pyridoxal phosphate</keyword>
<keyword evidence="6 13" id="KW-0456">Lyase</keyword>
<dbReference type="PROSITE" id="PS00868">
    <property type="entry name" value="CYS_MET_METAB_PP"/>
    <property type="match status" value="1"/>
</dbReference>
<dbReference type="EMBL" id="MOAM01000023">
    <property type="protein sequence ID" value="ROL71630.1"/>
    <property type="molecule type" value="Genomic_DNA"/>
</dbReference>
<evidence type="ECO:0000256" key="1">
    <source>
        <dbReference type="ARBA" id="ARBA00001933"/>
    </source>
</evidence>
<dbReference type="GO" id="GO:0047982">
    <property type="term" value="F:homocysteine desulfhydrase activity"/>
    <property type="evidence" value="ECO:0007669"/>
    <property type="project" value="UniProtKB-EC"/>
</dbReference>
<dbReference type="PANTHER" id="PTHR11808:SF80">
    <property type="entry name" value="CYSTATHIONINE GAMMA-LYASE"/>
    <property type="match status" value="1"/>
</dbReference>
<evidence type="ECO:0000313" key="13">
    <source>
        <dbReference type="EMBL" id="ROL71630.1"/>
    </source>
</evidence>
<keyword evidence="14" id="KW-1185">Reference proteome</keyword>
<dbReference type="RefSeq" id="WP_123566465.1">
    <property type="nucleotide sequence ID" value="NZ_MOAM01000023.1"/>
</dbReference>
<proteinExistence type="inferred from homology"/>
<feature type="modified residue" description="N6-(pyridoxal phosphate)lysine" evidence="11">
    <location>
        <position position="211"/>
    </location>
</feature>
<dbReference type="FunFam" id="3.90.1150.10:FF:000008">
    <property type="entry name" value="Cystathionine gamma-synthase"/>
    <property type="match status" value="1"/>
</dbReference>
<accession>A0A423DJ83</accession>
<dbReference type="GO" id="GO:0030170">
    <property type="term" value="F:pyridoxal phosphate binding"/>
    <property type="evidence" value="ECO:0007669"/>
    <property type="project" value="InterPro"/>
</dbReference>
<comment type="catalytic activity">
    <reaction evidence="8">
        <text>L-homocysteine + H2O = 2-oxobutanoate + hydrogen sulfide + NH4(+) + H(+)</text>
        <dbReference type="Rhea" id="RHEA:14501"/>
        <dbReference type="ChEBI" id="CHEBI:15377"/>
        <dbReference type="ChEBI" id="CHEBI:15378"/>
        <dbReference type="ChEBI" id="CHEBI:16763"/>
        <dbReference type="ChEBI" id="CHEBI:28938"/>
        <dbReference type="ChEBI" id="CHEBI:29919"/>
        <dbReference type="ChEBI" id="CHEBI:58199"/>
        <dbReference type="EC" id="4.4.1.2"/>
    </reaction>
</comment>
<evidence type="ECO:0000256" key="8">
    <source>
        <dbReference type="ARBA" id="ARBA00050802"/>
    </source>
</evidence>
<dbReference type="NCBIfam" id="NF005695">
    <property type="entry name" value="PRK07503.1"/>
    <property type="match status" value="1"/>
</dbReference>
<dbReference type="InterPro" id="IPR054542">
    <property type="entry name" value="Cys_met_metab_PP"/>
</dbReference>
<dbReference type="GO" id="GO:0019346">
    <property type="term" value="P:transsulfuration"/>
    <property type="evidence" value="ECO:0007669"/>
    <property type="project" value="InterPro"/>
</dbReference>
<evidence type="ECO:0000256" key="9">
    <source>
        <dbReference type="ARBA" id="ARBA00064130"/>
    </source>
</evidence>
<organism evidence="13 14">
    <name type="scientific">Pseudomonas vranovensis</name>
    <dbReference type="NCBI Taxonomy" id="321661"/>
    <lineage>
        <taxon>Bacteria</taxon>
        <taxon>Pseudomonadati</taxon>
        <taxon>Pseudomonadota</taxon>
        <taxon>Gammaproteobacteria</taxon>
        <taxon>Pseudomonadales</taxon>
        <taxon>Pseudomonadaceae</taxon>
        <taxon>Pseudomonas</taxon>
    </lineage>
</organism>
<dbReference type="NCBIfam" id="TIGR01328">
    <property type="entry name" value="met_gam_lyase"/>
    <property type="match status" value="1"/>
</dbReference>
<name>A0A423DJ83_9PSED</name>
<dbReference type="PANTHER" id="PTHR11808">
    <property type="entry name" value="TRANS-SULFURATION ENZYME FAMILY MEMBER"/>
    <property type="match status" value="1"/>
</dbReference>
<evidence type="ECO:0000313" key="14">
    <source>
        <dbReference type="Proteomes" id="UP000285286"/>
    </source>
</evidence>
<dbReference type="AlphaFoldDB" id="A0A423DJ83"/>
<evidence type="ECO:0000256" key="4">
    <source>
        <dbReference type="ARBA" id="ARBA00019040"/>
    </source>
</evidence>
<dbReference type="InterPro" id="IPR015424">
    <property type="entry name" value="PyrdxlP-dep_Trfase"/>
</dbReference>
<evidence type="ECO:0000256" key="3">
    <source>
        <dbReference type="ARBA" id="ARBA00012222"/>
    </source>
</evidence>
<dbReference type="InterPro" id="IPR006237">
    <property type="entry name" value="L-Met_gamma_lys"/>
</dbReference>
<dbReference type="InterPro" id="IPR000277">
    <property type="entry name" value="Cys/Met-Metab_PyrdxlP-dep_enz"/>
</dbReference>
<dbReference type="PIRSF" id="PIRSF001434">
    <property type="entry name" value="CGS"/>
    <property type="match status" value="1"/>
</dbReference>